<feature type="chain" id="PRO_5016836542" evidence="2">
    <location>
        <begin position="23"/>
        <end position="181"/>
    </location>
</feature>
<comment type="caution">
    <text evidence="3">The sequence shown here is derived from an EMBL/GenBank/DDBJ whole genome shotgun (WGS) entry which is preliminary data.</text>
</comment>
<dbReference type="OrthoDB" id="4927973at2759"/>
<organism evidence="3 4">
    <name type="scientific">Ophiocordyceps polyrhachis-furcata BCC 54312</name>
    <dbReference type="NCBI Taxonomy" id="1330021"/>
    <lineage>
        <taxon>Eukaryota</taxon>
        <taxon>Fungi</taxon>
        <taxon>Dikarya</taxon>
        <taxon>Ascomycota</taxon>
        <taxon>Pezizomycotina</taxon>
        <taxon>Sordariomycetes</taxon>
        <taxon>Hypocreomycetidae</taxon>
        <taxon>Hypocreales</taxon>
        <taxon>Ophiocordycipitaceae</taxon>
        <taxon>Ophiocordyceps</taxon>
    </lineage>
</organism>
<evidence type="ECO:0000313" key="4">
    <source>
        <dbReference type="Proteomes" id="UP000253664"/>
    </source>
</evidence>
<evidence type="ECO:0000256" key="1">
    <source>
        <dbReference type="SAM" id="MobiDB-lite"/>
    </source>
</evidence>
<evidence type="ECO:0000256" key="2">
    <source>
        <dbReference type="SAM" id="SignalP"/>
    </source>
</evidence>
<accession>A0A367LMM1</accession>
<feature type="signal peptide" evidence="2">
    <location>
        <begin position="1"/>
        <end position="22"/>
    </location>
</feature>
<keyword evidence="4" id="KW-1185">Reference proteome</keyword>
<evidence type="ECO:0000313" key="3">
    <source>
        <dbReference type="EMBL" id="RCI15659.1"/>
    </source>
</evidence>
<dbReference type="STRING" id="1330021.A0A367LMM1"/>
<protein>
    <submittedName>
        <fullName evidence="3">Uncharacterized protein</fullName>
    </submittedName>
</protein>
<dbReference type="Proteomes" id="UP000253664">
    <property type="component" value="Unassembled WGS sequence"/>
</dbReference>
<reference evidence="3 4" key="1">
    <citation type="journal article" date="2015" name="BMC Genomics">
        <title>Insights from the genome of Ophiocordyceps polyrhachis-furcata to pathogenicity and host specificity in insect fungi.</title>
        <authorList>
            <person name="Wichadakul D."/>
            <person name="Kobmoo N."/>
            <person name="Ingsriswang S."/>
            <person name="Tangphatsornruang S."/>
            <person name="Chantasingh D."/>
            <person name="Luangsa-ard J.J."/>
            <person name="Eurwilaichitr L."/>
        </authorList>
    </citation>
    <scope>NUCLEOTIDE SEQUENCE [LARGE SCALE GENOMIC DNA]</scope>
    <source>
        <strain evidence="3 4">BCC 54312</strain>
    </source>
</reference>
<feature type="region of interest" description="Disordered" evidence="1">
    <location>
        <begin position="147"/>
        <end position="181"/>
    </location>
</feature>
<sequence>MRASILSLLLAACIANVANVAAQPRAQRKAKYSVVPLEPEDEDVTIVQTVVKTERPVTHVITSTPKPATVTVTTGTTQTVRLPESPTSTMASGYSFGPSSSPCCPEPAVQTVTLVASVFGDGVGVGVRPSVMVLTVARPFPSTTLATSRIPSMLSPSSFRPPPAPSSSSSSSPSWNGTKII</sequence>
<dbReference type="EMBL" id="LKCN02000002">
    <property type="protein sequence ID" value="RCI15659.1"/>
    <property type="molecule type" value="Genomic_DNA"/>
</dbReference>
<proteinExistence type="predicted"/>
<keyword evidence="2" id="KW-0732">Signal</keyword>
<gene>
    <name evidence="3" type="ORF">L249_3523</name>
</gene>
<dbReference type="AlphaFoldDB" id="A0A367LMM1"/>
<name>A0A367LMM1_9HYPO</name>